<dbReference type="SUPFAM" id="SSF53649">
    <property type="entry name" value="Alkaline phosphatase-like"/>
    <property type="match status" value="1"/>
</dbReference>
<gene>
    <name evidence="3" type="ORF">L3X37_05255</name>
</gene>
<dbReference type="InterPro" id="IPR050738">
    <property type="entry name" value="Sulfatase"/>
</dbReference>
<name>A0AAE3JL41_9FLAO</name>
<feature type="domain" description="N-sulphoglucosamine sulphohydrolase C-terminal" evidence="2">
    <location>
        <begin position="1"/>
        <end position="118"/>
    </location>
</feature>
<accession>A0AAE3JL41</accession>
<evidence type="ECO:0000313" key="4">
    <source>
        <dbReference type="Proteomes" id="UP001199795"/>
    </source>
</evidence>
<dbReference type="AlphaFoldDB" id="A0AAE3JL41"/>
<dbReference type="InterPro" id="IPR032506">
    <property type="entry name" value="SGSH_C"/>
</dbReference>
<dbReference type="GO" id="GO:0004065">
    <property type="term" value="F:arylsulfatase activity"/>
    <property type="evidence" value="ECO:0007669"/>
    <property type="project" value="TreeGrafter"/>
</dbReference>
<dbReference type="InterPro" id="IPR017850">
    <property type="entry name" value="Alkaline_phosphatase_core_sf"/>
</dbReference>
<dbReference type="RefSeq" id="WP_237239122.1">
    <property type="nucleotide sequence ID" value="NZ_JAKKDU010000005.1"/>
</dbReference>
<dbReference type="PANTHER" id="PTHR42693:SF33">
    <property type="entry name" value="ARYLSULFATASE"/>
    <property type="match status" value="1"/>
</dbReference>
<protein>
    <recommendedName>
        <fullName evidence="2">N-sulphoglucosamine sulphohydrolase C-terminal domain-containing protein</fullName>
    </recommendedName>
</protein>
<organism evidence="3 4">
    <name type="scientific">Wocania arenilitoris</name>
    <dbReference type="NCBI Taxonomy" id="2044858"/>
    <lineage>
        <taxon>Bacteria</taxon>
        <taxon>Pseudomonadati</taxon>
        <taxon>Bacteroidota</taxon>
        <taxon>Flavobacteriia</taxon>
        <taxon>Flavobacteriales</taxon>
        <taxon>Flavobacteriaceae</taxon>
        <taxon>Wocania</taxon>
    </lineage>
</organism>
<dbReference type="PANTHER" id="PTHR42693">
    <property type="entry name" value="ARYLSULFATASE FAMILY MEMBER"/>
    <property type="match status" value="1"/>
</dbReference>
<evidence type="ECO:0000259" key="2">
    <source>
        <dbReference type="Pfam" id="PF16347"/>
    </source>
</evidence>
<proteinExistence type="inferred from homology"/>
<keyword evidence="4" id="KW-1185">Reference proteome</keyword>
<evidence type="ECO:0000256" key="1">
    <source>
        <dbReference type="ARBA" id="ARBA00008779"/>
    </source>
</evidence>
<reference evidence="3" key="1">
    <citation type="submission" date="2022-01" db="EMBL/GenBank/DDBJ databases">
        <title>Draft genome sequence of Sabulilitoribacter arenilitoris KCTC 52401.</title>
        <authorList>
            <person name="Oh J.-S."/>
        </authorList>
    </citation>
    <scope>NUCLEOTIDE SEQUENCE</scope>
    <source>
        <strain evidence="3">HMF6543</strain>
    </source>
</reference>
<evidence type="ECO:0000313" key="3">
    <source>
        <dbReference type="EMBL" id="MCF7567772.1"/>
    </source>
</evidence>
<dbReference type="Pfam" id="PF16347">
    <property type="entry name" value="SGSH_C"/>
    <property type="match status" value="1"/>
</dbReference>
<dbReference type="EMBL" id="JAKKDU010000005">
    <property type="protein sequence ID" value="MCF7567772.1"/>
    <property type="molecule type" value="Genomic_DNA"/>
</dbReference>
<comment type="caution">
    <text evidence="3">The sequence shown here is derived from an EMBL/GenBank/DDBJ whole genome shotgun (WGS) entry which is preliminary data.</text>
</comment>
<sequence length="137" mass="16035">MQWKGMIKEGSVCEQIAASIDFYPTLAKLINIDLKEERIIDGVDITNLLLGKKNRIPRKEFFYMDQNRGLKAIRSENWKLFLGEKPILYNLKDDIGERQNVAEKHTEIVKQLTQRSKDFEESLNKNKRRSGLIPIEQ</sequence>
<dbReference type="Gene3D" id="3.40.720.10">
    <property type="entry name" value="Alkaline Phosphatase, subunit A"/>
    <property type="match status" value="1"/>
</dbReference>
<dbReference type="Gene3D" id="3.30.1120.10">
    <property type="match status" value="1"/>
</dbReference>
<comment type="similarity">
    <text evidence="1">Belongs to the sulfatase family.</text>
</comment>
<dbReference type="Proteomes" id="UP001199795">
    <property type="component" value="Unassembled WGS sequence"/>
</dbReference>